<dbReference type="Proteomes" id="UP000478052">
    <property type="component" value="Unassembled WGS sequence"/>
</dbReference>
<proteinExistence type="predicted"/>
<dbReference type="EMBL" id="VUJU01003806">
    <property type="protein sequence ID" value="KAF0756642.1"/>
    <property type="molecule type" value="Genomic_DNA"/>
</dbReference>
<comment type="caution">
    <text evidence="1">The sequence shown here is derived from an EMBL/GenBank/DDBJ whole genome shotgun (WGS) entry which is preliminary data.</text>
</comment>
<accession>A0A6G0YJ42</accession>
<organism evidence="1 2">
    <name type="scientific">Aphis craccivora</name>
    <name type="common">Cowpea aphid</name>
    <dbReference type="NCBI Taxonomy" id="307492"/>
    <lineage>
        <taxon>Eukaryota</taxon>
        <taxon>Metazoa</taxon>
        <taxon>Ecdysozoa</taxon>
        <taxon>Arthropoda</taxon>
        <taxon>Hexapoda</taxon>
        <taxon>Insecta</taxon>
        <taxon>Pterygota</taxon>
        <taxon>Neoptera</taxon>
        <taxon>Paraneoptera</taxon>
        <taxon>Hemiptera</taxon>
        <taxon>Sternorrhyncha</taxon>
        <taxon>Aphidomorpha</taxon>
        <taxon>Aphidoidea</taxon>
        <taxon>Aphididae</taxon>
        <taxon>Aphidini</taxon>
        <taxon>Aphis</taxon>
        <taxon>Aphis</taxon>
    </lineage>
</organism>
<protein>
    <submittedName>
        <fullName evidence="1">Craniofacial development protein 2-like</fullName>
    </submittedName>
</protein>
<evidence type="ECO:0000313" key="1">
    <source>
        <dbReference type="EMBL" id="KAF0756642.1"/>
    </source>
</evidence>
<name>A0A6G0YJ42_APHCR</name>
<evidence type="ECO:0000313" key="2">
    <source>
        <dbReference type="Proteomes" id="UP000478052"/>
    </source>
</evidence>
<dbReference type="AlphaFoldDB" id="A0A6G0YJ42"/>
<gene>
    <name evidence="1" type="ORF">FWK35_00018862</name>
</gene>
<reference evidence="1 2" key="1">
    <citation type="submission" date="2019-08" db="EMBL/GenBank/DDBJ databases">
        <title>Whole genome of Aphis craccivora.</title>
        <authorList>
            <person name="Voronova N.V."/>
            <person name="Shulinski R.S."/>
            <person name="Bandarenka Y.V."/>
            <person name="Zhorov D.G."/>
            <person name="Warner D."/>
        </authorList>
    </citation>
    <scope>NUCLEOTIDE SEQUENCE [LARGE SCALE GENOMIC DNA]</scope>
    <source>
        <strain evidence="1">180601</strain>
        <tissue evidence="1">Whole Body</tissue>
    </source>
</reference>
<keyword evidence="2" id="KW-1185">Reference proteome</keyword>
<sequence length="119" mass="13774">MSIVHVPTEVKLMEKKDSFYSELENVLDKIHNTGLLKKEIIFKPTIGYHSQLKKRVTIKLTIVSRYDTINLKNTNKVLGKIRNTKSWFNEKGSRKGSQGIQYSLIIEINICNKGRLQKI</sequence>